<evidence type="ECO:0000313" key="9">
    <source>
        <dbReference type="Proteomes" id="UP000078397"/>
    </source>
</evidence>
<sequence>MARFRAAKYLTCFYCGRRSNLKFDGTIRDFLCLHCDATNYLDENGEITDPPVATEREAEAVQYAAPQSPTPSLTDEIFCQTCLKNQHLFTKSLAQYFPDDPSDPDFPELERNYYRYRRNLEKRYPQVCSDCTEKVEDRIRQAGYTAKTDHLRRMVNLSRGRKTRRRTTLDWINTLGKTLWRTGFVLQFLWHFAMITQALQQSDDGMYDPDDQSLYGTAISWLKGIVARLPATNTLIQSSIWTGILAAWWNPHFVQVNRGFTRHLLGFTQWYSFQGLTIFFRFIFRGVAGVNAQTTDSGTAKLGAHVAMTAVMLVIYALAGRSIRVDTTPLFATYNKPLVRKEAKSPTRRPLEDSKTFSELVNDALDSANATPQKPSIPDHSPSPQSPFNPLRPQSSLQPAFVGMGLSETPTKRAQQLQYDEEMDWSPVTPQHRALNNNLTPSTNKFGRTNGEPLSPPEAQKSPFWYKVPAAPANPAQRLRKPIWSTAPKQEPVETGKVMFTRRGHQPSSSQSSLASDMNGGVEFKQPSFFAPQRDHDASSLADLLSQSFTLGQDQQDNDENNTEQRALNLTGTVAGQPARRSDAQSTILMILLSCWLLTMFVPMPFSWELQLTTLFAAGVIALRATGDTSSIVSSSSPGPAVYILSALGVAELAAICWLGSEIWSGESPPVEWYGVGVLASMLGHQALRGVM</sequence>
<evidence type="ECO:0000256" key="4">
    <source>
        <dbReference type="ARBA" id="ARBA00023136"/>
    </source>
</evidence>
<name>A0A179FX14_METCM</name>
<evidence type="ECO:0000256" key="6">
    <source>
        <dbReference type="SAM" id="MobiDB-lite"/>
    </source>
</evidence>
<keyword evidence="9" id="KW-1185">Reference proteome</keyword>
<organism evidence="8 9">
    <name type="scientific">Pochonia chlamydosporia 170</name>
    <dbReference type="NCBI Taxonomy" id="1380566"/>
    <lineage>
        <taxon>Eukaryota</taxon>
        <taxon>Fungi</taxon>
        <taxon>Dikarya</taxon>
        <taxon>Ascomycota</taxon>
        <taxon>Pezizomycotina</taxon>
        <taxon>Sordariomycetes</taxon>
        <taxon>Hypocreomycetidae</taxon>
        <taxon>Hypocreales</taxon>
        <taxon>Clavicipitaceae</taxon>
        <taxon>Pochonia</taxon>
    </lineage>
</organism>
<gene>
    <name evidence="8" type="ORF">VFPPC_13246</name>
</gene>
<dbReference type="InterPro" id="IPR018617">
    <property type="entry name" value="Ima1_N"/>
</dbReference>
<dbReference type="EMBL" id="LSBJ02000002">
    <property type="protein sequence ID" value="OAQ69730.1"/>
    <property type="molecule type" value="Genomic_DNA"/>
</dbReference>
<evidence type="ECO:0000256" key="5">
    <source>
        <dbReference type="ARBA" id="ARBA00023242"/>
    </source>
</evidence>
<accession>A0A179FX14</accession>
<dbReference type="Proteomes" id="UP000078397">
    <property type="component" value="Unassembled WGS sequence"/>
</dbReference>
<dbReference type="Pfam" id="PF09779">
    <property type="entry name" value="Ima1_N"/>
    <property type="match status" value="1"/>
</dbReference>
<dbReference type="GO" id="GO:0044732">
    <property type="term" value="C:mitotic spindle pole body"/>
    <property type="evidence" value="ECO:0007669"/>
    <property type="project" value="TreeGrafter"/>
</dbReference>
<proteinExistence type="predicted"/>
<evidence type="ECO:0000256" key="1">
    <source>
        <dbReference type="ARBA" id="ARBA00004473"/>
    </source>
</evidence>
<feature type="domain" description="Ima1 N-terminal" evidence="7">
    <location>
        <begin position="10"/>
        <end position="135"/>
    </location>
</feature>
<dbReference type="InterPro" id="IPR042321">
    <property type="entry name" value="Ima1"/>
</dbReference>
<protein>
    <submittedName>
        <fullName evidence="8">Integral inner nuclear membrane protein Ima1</fullName>
    </submittedName>
</protein>
<evidence type="ECO:0000256" key="2">
    <source>
        <dbReference type="ARBA" id="ARBA00022692"/>
    </source>
</evidence>
<dbReference type="GO" id="GO:0034992">
    <property type="term" value="C:microtubule organizing center attachment site"/>
    <property type="evidence" value="ECO:0007669"/>
    <property type="project" value="TreeGrafter"/>
</dbReference>
<reference evidence="8 9" key="1">
    <citation type="journal article" date="2016" name="PLoS Pathog.">
        <title>Biosynthesis of antibiotic leucinostatins in bio-control fungus Purpureocillium lilacinum and their inhibition on phytophthora revealed by genome mining.</title>
        <authorList>
            <person name="Wang G."/>
            <person name="Liu Z."/>
            <person name="Lin R."/>
            <person name="Li E."/>
            <person name="Mao Z."/>
            <person name="Ling J."/>
            <person name="Yang Y."/>
            <person name="Yin W.B."/>
            <person name="Xie B."/>
        </authorList>
    </citation>
    <scope>NUCLEOTIDE SEQUENCE [LARGE SCALE GENOMIC DNA]</scope>
    <source>
        <strain evidence="8">170</strain>
    </source>
</reference>
<dbReference type="GO" id="GO:0005637">
    <property type="term" value="C:nuclear inner membrane"/>
    <property type="evidence" value="ECO:0007669"/>
    <property type="project" value="UniProtKB-SubCell"/>
</dbReference>
<dbReference type="GO" id="GO:0034506">
    <property type="term" value="C:chromosome, centromeric core domain"/>
    <property type="evidence" value="ECO:0007669"/>
    <property type="project" value="TreeGrafter"/>
</dbReference>
<keyword evidence="4" id="KW-0472">Membrane</keyword>
<dbReference type="KEGG" id="pchm:VFPPC_13246"/>
<dbReference type="OrthoDB" id="5966927at2759"/>
<keyword evidence="3" id="KW-1133">Transmembrane helix</keyword>
<keyword evidence="2" id="KW-0812">Transmembrane</keyword>
<keyword evidence="5" id="KW-0539">Nucleus</keyword>
<comment type="caution">
    <text evidence="8">The sequence shown here is derived from an EMBL/GenBank/DDBJ whole genome shotgun (WGS) entry which is preliminary data.</text>
</comment>
<dbReference type="PANTHER" id="PTHR28538">
    <property type="entry name" value="INTEGRAL INNER NUCLEAR MEMBRANE PROTEIN IMA1"/>
    <property type="match status" value="1"/>
</dbReference>
<evidence type="ECO:0000313" key="8">
    <source>
        <dbReference type="EMBL" id="OAQ69730.1"/>
    </source>
</evidence>
<evidence type="ECO:0000259" key="7">
    <source>
        <dbReference type="Pfam" id="PF09779"/>
    </source>
</evidence>
<dbReference type="GO" id="GO:0071765">
    <property type="term" value="P:nuclear inner membrane organization"/>
    <property type="evidence" value="ECO:0007669"/>
    <property type="project" value="InterPro"/>
</dbReference>
<evidence type="ECO:0000256" key="3">
    <source>
        <dbReference type="ARBA" id="ARBA00022989"/>
    </source>
</evidence>
<dbReference type="STRING" id="1380566.A0A179FX14"/>
<dbReference type="AlphaFoldDB" id="A0A179FX14"/>
<dbReference type="RefSeq" id="XP_018146267.1">
    <property type="nucleotide sequence ID" value="XM_018291023.1"/>
</dbReference>
<dbReference type="PANTHER" id="PTHR28538:SF1">
    <property type="entry name" value="INTEGRAL INNER NUCLEAR MEMBRANE PROTEIN IMA1"/>
    <property type="match status" value="1"/>
</dbReference>
<dbReference type="GeneID" id="28855017"/>
<feature type="compositionally biased region" description="Polar residues" evidence="6">
    <location>
        <begin position="382"/>
        <end position="397"/>
    </location>
</feature>
<comment type="subcellular location">
    <subcellularLocation>
        <location evidence="1">Nucleus inner membrane</location>
        <topology evidence="1">Multi-pass membrane protein</topology>
    </subcellularLocation>
</comment>
<feature type="region of interest" description="Disordered" evidence="6">
    <location>
        <begin position="368"/>
        <end position="397"/>
    </location>
</feature>